<protein>
    <submittedName>
        <fullName evidence="2">Uncharacterized protein</fullName>
    </submittedName>
</protein>
<evidence type="ECO:0000256" key="1">
    <source>
        <dbReference type="ARBA" id="ARBA00009884"/>
    </source>
</evidence>
<dbReference type="PANTHER" id="PTHR11679">
    <property type="entry name" value="VESICLE PROTEIN SORTING-ASSOCIATED"/>
    <property type="match status" value="1"/>
</dbReference>
<dbReference type="InterPro" id="IPR001619">
    <property type="entry name" value="Sec1-like"/>
</dbReference>
<dbReference type="Pfam" id="PF00995">
    <property type="entry name" value="Sec1"/>
    <property type="match status" value="1"/>
</dbReference>
<dbReference type="InterPro" id="IPR036045">
    <property type="entry name" value="Sec1-like_sf"/>
</dbReference>
<dbReference type="VEuPathDB" id="TrichDB:TVAGG3_0275350"/>
<dbReference type="RefSeq" id="XP_001327742.1">
    <property type="nucleotide sequence ID" value="XM_001327707.1"/>
</dbReference>
<dbReference type="OrthoDB" id="10262287at2759"/>
<dbReference type="Proteomes" id="UP000001542">
    <property type="component" value="Unassembled WGS sequence"/>
</dbReference>
<dbReference type="EMBL" id="DS113254">
    <property type="protein sequence ID" value="EAY15519.1"/>
    <property type="molecule type" value="Genomic_DNA"/>
</dbReference>
<dbReference type="InterPro" id="IPR027482">
    <property type="entry name" value="Sec1-like_dom2"/>
</dbReference>
<reference evidence="2" key="1">
    <citation type="submission" date="2006-10" db="EMBL/GenBank/DDBJ databases">
        <authorList>
            <person name="Amadeo P."/>
            <person name="Zhao Q."/>
            <person name="Wortman J."/>
            <person name="Fraser-Liggett C."/>
            <person name="Carlton J."/>
        </authorList>
    </citation>
    <scope>NUCLEOTIDE SEQUENCE</scope>
    <source>
        <strain evidence="2">G3</strain>
    </source>
</reference>
<dbReference type="VEuPathDB" id="TrichDB:TVAG_495340"/>
<dbReference type="SUPFAM" id="SSF56815">
    <property type="entry name" value="Sec1/munc18-like (SM) proteins"/>
    <property type="match status" value="1"/>
</dbReference>
<dbReference type="AlphaFoldDB" id="A2DVH7"/>
<name>A2DVH7_TRIV3</name>
<comment type="similarity">
    <text evidence="1">Belongs to the STXBP/unc-18/SEC1 family.</text>
</comment>
<dbReference type="eggNOG" id="KOG1302">
    <property type="taxonomic scope" value="Eukaryota"/>
</dbReference>
<dbReference type="SMR" id="A2DVH7"/>
<keyword evidence="3" id="KW-1185">Reference proteome</keyword>
<sequence>MNFFRRVFLEEEYEPLTSIARGITKIEMLAGIFPQIISVGSISPKIQNLLQENRAKIGLSAFNVTPTYSKLILIDRMTDILTPLLTEFTYGAVLDGFVDSTAGIFELPDSIPYKDREIILSDADEVFKETRTQALPKAAVILQEKITDIAKTKEGLQPGMDTSSFKKQALKADHLAKINKHSLSSLSILSTFDFRIFSQNSKPFLAKFEIMSSSLKLHKCDEMYIIHSFIVIESFPKTEISYF</sequence>
<gene>
    <name evidence="2" type="ORF">TVAG_495340</name>
</gene>
<dbReference type="InParanoid" id="A2DVH7"/>
<evidence type="ECO:0000313" key="3">
    <source>
        <dbReference type="Proteomes" id="UP000001542"/>
    </source>
</evidence>
<dbReference type="Gene3D" id="3.90.830.10">
    <property type="entry name" value="Syntaxin Binding Protein 1, Chain A, domain 2"/>
    <property type="match status" value="1"/>
</dbReference>
<reference evidence="2" key="2">
    <citation type="journal article" date="2007" name="Science">
        <title>Draft genome sequence of the sexually transmitted pathogen Trichomonas vaginalis.</title>
        <authorList>
            <person name="Carlton J.M."/>
            <person name="Hirt R.P."/>
            <person name="Silva J.C."/>
            <person name="Delcher A.L."/>
            <person name="Schatz M."/>
            <person name="Zhao Q."/>
            <person name="Wortman J.R."/>
            <person name="Bidwell S.L."/>
            <person name="Alsmark U.C.M."/>
            <person name="Besteiro S."/>
            <person name="Sicheritz-Ponten T."/>
            <person name="Noel C.J."/>
            <person name="Dacks J.B."/>
            <person name="Foster P.G."/>
            <person name="Simillion C."/>
            <person name="Van de Peer Y."/>
            <person name="Miranda-Saavedra D."/>
            <person name="Barton G.J."/>
            <person name="Westrop G.D."/>
            <person name="Mueller S."/>
            <person name="Dessi D."/>
            <person name="Fiori P.L."/>
            <person name="Ren Q."/>
            <person name="Paulsen I."/>
            <person name="Zhang H."/>
            <person name="Bastida-Corcuera F.D."/>
            <person name="Simoes-Barbosa A."/>
            <person name="Brown M.T."/>
            <person name="Hayes R.D."/>
            <person name="Mukherjee M."/>
            <person name="Okumura C.Y."/>
            <person name="Schneider R."/>
            <person name="Smith A.J."/>
            <person name="Vanacova S."/>
            <person name="Villalvazo M."/>
            <person name="Haas B.J."/>
            <person name="Pertea M."/>
            <person name="Feldblyum T.V."/>
            <person name="Utterback T.R."/>
            <person name="Shu C.L."/>
            <person name="Osoegawa K."/>
            <person name="de Jong P.J."/>
            <person name="Hrdy I."/>
            <person name="Horvathova L."/>
            <person name="Zubacova Z."/>
            <person name="Dolezal P."/>
            <person name="Malik S.B."/>
            <person name="Logsdon J.M. Jr."/>
            <person name="Henze K."/>
            <person name="Gupta A."/>
            <person name="Wang C.C."/>
            <person name="Dunne R.L."/>
            <person name="Upcroft J.A."/>
            <person name="Upcroft P."/>
            <person name="White O."/>
            <person name="Salzberg S.L."/>
            <person name="Tang P."/>
            <person name="Chiu C.-H."/>
            <person name="Lee Y.-S."/>
            <person name="Embley T.M."/>
            <person name="Coombs G.H."/>
            <person name="Mottram J.C."/>
            <person name="Tachezy J."/>
            <person name="Fraser-Liggett C.M."/>
            <person name="Johnson P.J."/>
        </authorList>
    </citation>
    <scope>NUCLEOTIDE SEQUENCE [LARGE SCALE GENOMIC DNA]</scope>
    <source>
        <strain evidence="2">G3</strain>
    </source>
</reference>
<organism evidence="2 3">
    <name type="scientific">Trichomonas vaginalis (strain ATCC PRA-98 / G3)</name>
    <dbReference type="NCBI Taxonomy" id="412133"/>
    <lineage>
        <taxon>Eukaryota</taxon>
        <taxon>Metamonada</taxon>
        <taxon>Parabasalia</taxon>
        <taxon>Trichomonadida</taxon>
        <taxon>Trichomonadidae</taxon>
        <taxon>Trichomonas</taxon>
    </lineage>
</organism>
<dbReference type="STRING" id="5722.A2DVH7"/>
<dbReference type="KEGG" id="tva:4773522"/>
<proteinExistence type="inferred from homology"/>
<dbReference type="Gene3D" id="3.40.50.1910">
    <property type="match status" value="1"/>
</dbReference>
<dbReference type="InterPro" id="IPR043127">
    <property type="entry name" value="Sec-1-like_dom3a"/>
</dbReference>
<evidence type="ECO:0000313" key="2">
    <source>
        <dbReference type="EMBL" id="EAY15519.1"/>
    </source>
</evidence>
<dbReference type="GO" id="GO:0016192">
    <property type="term" value="P:vesicle-mediated transport"/>
    <property type="evidence" value="ECO:0007669"/>
    <property type="project" value="InterPro"/>
</dbReference>
<accession>A2DVH7</accession>